<proteinExistence type="predicted"/>
<dbReference type="EMBL" id="PYGF01000005">
    <property type="protein sequence ID" value="PSL04460.1"/>
    <property type="molecule type" value="Genomic_DNA"/>
</dbReference>
<dbReference type="Proteomes" id="UP000240708">
    <property type="component" value="Unassembled WGS sequence"/>
</dbReference>
<gene>
    <name evidence="1" type="ORF">CLV48_105204</name>
</gene>
<accession>A0A2P8E4S0</accession>
<sequence>MINFHFRPETYFDGTGPTALLVKLTYPESQWGEEINIYTNVIDGEYHFEAIDFYGNELMLSPEKSNKTLSLQEVIFMIETMEANPILQQGNIDLTLCGIPEAESYLYPDLENYFNEKRKHFGLI</sequence>
<reference evidence="1 2" key="1">
    <citation type="submission" date="2018-03" db="EMBL/GenBank/DDBJ databases">
        <title>Genomic Encyclopedia of Archaeal and Bacterial Type Strains, Phase II (KMG-II): from individual species to whole genera.</title>
        <authorList>
            <person name="Goeker M."/>
        </authorList>
    </citation>
    <scope>NUCLEOTIDE SEQUENCE [LARGE SCALE GENOMIC DNA]</scope>
    <source>
        <strain evidence="1 2">DSM 28057</strain>
    </source>
</reference>
<dbReference type="OrthoDB" id="838275at2"/>
<evidence type="ECO:0008006" key="3">
    <source>
        <dbReference type="Google" id="ProtNLM"/>
    </source>
</evidence>
<organism evidence="1 2">
    <name type="scientific">Cecembia rubra</name>
    <dbReference type="NCBI Taxonomy" id="1485585"/>
    <lineage>
        <taxon>Bacteria</taxon>
        <taxon>Pseudomonadati</taxon>
        <taxon>Bacteroidota</taxon>
        <taxon>Cytophagia</taxon>
        <taxon>Cytophagales</taxon>
        <taxon>Cyclobacteriaceae</taxon>
        <taxon>Cecembia</taxon>
    </lineage>
</organism>
<dbReference type="RefSeq" id="WP_106567360.1">
    <property type="nucleotide sequence ID" value="NZ_PYGF01000005.1"/>
</dbReference>
<name>A0A2P8E4S0_9BACT</name>
<evidence type="ECO:0000313" key="1">
    <source>
        <dbReference type="EMBL" id="PSL04460.1"/>
    </source>
</evidence>
<dbReference type="AlphaFoldDB" id="A0A2P8E4S0"/>
<comment type="caution">
    <text evidence="1">The sequence shown here is derived from an EMBL/GenBank/DDBJ whole genome shotgun (WGS) entry which is preliminary data.</text>
</comment>
<keyword evidence="2" id="KW-1185">Reference proteome</keyword>
<evidence type="ECO:0000313" key="2">
    <source>
        <dbReference type="Proteomes" id="UP000240708"/>
    </source>
</evidence>
<protein>
    <recommendedName>
        <fullName evidence="3">UDP-glucuronosyltransferase</fullName>
    </recommendedName>
</protein>